<dbReference type="SUPFAM" id="SSF53474">
    <property type="entry name" value="alpha/beta-Hydrolases"/>
    <property type="match status" value="1"/>
</dbReference>
<sequence length="370" mass="42551">MLFTITIPYLLWAMFLSERLFHRVVLFRGSVCMKRERITIFSPSDVTSRDTFLADIVYVHGLDSNPLTTTERSSEKVSWVRDLLPKENLNCRIMAFNYDTRWMSNALSKSLKDLGDDLIHALASKRETLEEKSRPIILIGYSFGGLIIDQAVVNMVQNSDLEPEILESLGGFVFLSTPHRGSKLTPIGEIISLFGYWRGSDTALLKVMKVGSDASDDLYDRIHSFIYEKDMSRKTLCVFEAQREFLWGIAITHVVDRESAVIQGTIKRSAERLHREIQGCQSLNDETYEDVVRYIKRWLKAESERKIATQTKPTHIYFVPTETVPSYTQRDQLWNDLERKPTIRHEERDIPYEVVVRGLGGSRTSGIMKA</sequence>
<evidence type="ECO:0000256" key="1">
    <source>
        <dbReference type="ARBA" id="ARBA00007920"/>
    </source>
</evidence>
<keyword evidence="5" id="KW-1185">Reference proteome</keyword>
<keyword evidence="2" id="KW-0732">Signal</keyword>
<proteinExistence type="inferred from homology"/>
<accession>W6QNP3</accession>
<feature type="domain" description="DUF676" evidence="3">
    <location>
        <begin position="56"/>
        <end position="263"/>
    </location>
</feature>
<dbReference type="InterPro" id="IPR052374">
    <property type="entry name" value="SERAC1"/>
</dbReference>
<feature type="signal peptide" evidence="2">
    <location>
        <begin position="1"/>
        <end position="17"/>
    </location>
</feature>
<reference evidence="4" key="1">
    <citation type="journal article" date="2014" name="Nat. Commun.">
        <title>Multiple recent horizontal transfers of a large genomic region in cheese making fungi.</title>
        <authorList>
            <person name="Cheeseman K."/>
            <person name="Ropars J."/>
            <person name="Renault P."/>
            <person name="Dupont J."/>
            <person name="Gouzy J."/>
            <person name="Branca A."/>
            <person name="Abraham A.L."/>
            <person name="Ceppi M."/>
            <person name="Conseiller E."/>
            <person name="Debuchy R."/>
            <person name="Malagnac F."/>
            <person name="Goarin A."/>
            <person name="Silar P."/>
            <person name="Lacoste S."/>
            <person name="Sallet E."/>
            <person name="Bensimon A."/>
            <person name="Giraud T."/>
            <person name="Brygoo Y."/>
        </authorList>
    </citation>
    <scope>NUCLEOTIDE SEQUENCE [LARGE SCALE GENOMIC DNA]</scope>
    <source>
        <strain evidence="4">FM164</strain>
    </source>
</reference>
<dbReference type="AlphaFoldDB" id="W6QNP3"/>
<evidence type="ECO:0000259" key="3">
    <source>
        <dbReference type="Pfam" id="PF05057"/>
    </source>
</evidence>
<dbReference type="PANTHER" id="PTHR48182">
    <property type="entry name" value="PROTEIN SERAC1"/>
    <property type="match status" value="1"/>
</dbReference>
<feature type="chain" id="PRO_5004881790" description="DUF676 domain-containing protein" evidence="2">
    <location>
        <begin position="18"/>
        <end position="370"/>
    </location>
</feature>
<dbReference type="Gene3D" id="3.40.50.1820">
    <property type="entry name" value="alpha/beta hydrolase"/>
    <property type="match status" value="1"/>
</dbReference>
<dbReference type="GO" id="GO:0017000">
    <property type="term" value="P:antibiotic biosynthetic process"/>
    <property type="evidence" value="ECO:0007669"/>
    <property type="project" value="UniProtKB-ARBA"/>
</dbReference>
<dbReference type="EMBL" id="HG792020">
    <property type="protein sequence ID" value="CDM37586.1"/>
    <property type="molecule type" value="Genomic_DNA"/>
</dbReference>
<dbReference type="PANTHER" id="PTHR48182:SF3">
    <property type="entry name" value="DUF676 DOMAIN-CONTAINING PROTEIN"/>
    <property type="match status" value="1"/>
</dbReference>
<protein>
    <recommendedName>
        <fullName evidence="3">DUF676 domain-containing protein</fullName>
    </recommendedName>
</protein>
<organism evidence="4 5">
    <name type="scientific">Penicillium roqueforti (strain FM164)</name>
    <dbReference type="NCBI Taxonomy" id="1365484"/>
    <lineage>
        <taxon>Eukaryota</taxon>
        <taxon>Fungi</taxon>
        <taxon>Dikarya</taxon>
        <taxon>Ascomycota</taxon>
        <taxon>Pezizomycotina</taxon>
        <taxon>Eurotiomycetes</taxon>
        <taxon>Eurotiomycetidae</taxon>
        <taxon>Eurotiales</taxon>
        <taxon>Aspergillaceae</taxon>
        <taxon>Penicillium</taxon>
    </lineage>
</organism>
<name>W6QNP3_PENRF</name>
<evidence type="ECO:0000313" key="4">
    <source>
        <dbReference type="EMBL" id="CDM37586.1"/>
    </source>
</evidence>
<evidence type="ECO:0000256" key="2">
    <source>
        <dbReference type="SAM" id="SignalP"/>
    </source>
</evidence>
<dbReference type="Pfam" id="PF05057">
    <property type="entry name" value="DUF676"/>
    <property type="match status" value="1"/>
</dbReference>
<dbReference type="InterPro" id="IPR029058">
    <property type="entry name" value="AB_hydrolase_fold"/>
</dbReference>
<dbReference type="OMA" id="TIRHEER"/>
<dbReference type="OrthoDB" id="5086500at2759"/>
<evidence type="ECO:0000313" key="5">
    <source>
        <dbReference type="Proteomes" id="UP000030686"/>
    </source>
</evidence>
<dbReference type="GO" id="GO:0072330">
    <property type="term" value="P:monocarboxylic acid biosynthetic process"/>
    <property type="evidence" value="ECO:0007669"/>
    <property type="project" value="UniProtKB-ARBA"/>
</dbReference>
<comment type="similarity">
    <text evidence="1">Belongs to the putative lipase ROG1 family.</text>
</comment>
<dbReference type="InterPro" id="IPR007751">
    <property type="entry name" value="DUF676_lipase-like"/>
</dbReference>
<gene>
    <name evidence="4" type="ORF">PROQFM164_S06g000548</name>
</gene>
<dbReference type="Proteomes" id="UP000030686">
    <property type="component" value="Unassembled WGS sequence"/>
</dbReference>